<keyword evidence="3" id="KW-1185">Reference proteome</keyword>
<feature type="transmembrane region" description="Helical" evidence="1">
    <location>
        <begin position="12"/>
        <end position="34"/>
    </location>
</feature>
<feature type="transmembrane region" description="Helical" evidence="1">
    <location>
        <begin position="338"/>
        <end position="357"/>
    </location>
</feature>
<organism evidence="2 3">
    <name type="scientific">Usitatibacter rugosus</name>
    <dbReference type="NCBI Taxonomy" id="2732067"/>
    <lineage>
        <taxon>Bacteria</taxon>
        <taxon>Pseudomonadati</taxon>
        <taxon>Pseudomonadota</taxon>
        <taxon>Betaproteobacteria</taxon>
        <taxon>Nitrosomonadales</taxon>
        <taxon>Usitatibacteraceae</taxon>
        <taxon>Usitatibacter</taxon>
    </lineage>
</organism>
<dbReference type="Gene3D" id="3.30.70.1430">
    <property type="entry name" value="Multidrug efflux transporter AcrB pore domain"/>
    <property type="match status" value="2"/>
</dbReference>
<dbReference type="Gene3D" id="3.30.70.1440">
    <property type="entry name" value="Multidrug efflux transporter AcrB pore domain"/>
    <property type="match status" value="1"/>
</dbReference>
<feature type="transmembrane region" description="Helical" evidence="1">
    <location>
        <begin position="429"/>
        <end position="452"/>
    </location>
</feature>
<keyword evidence="1" id="KW-0812">Transmembrane</keyword>
<dbReference type="GO" id="GO:0005886">
    <property type="term" value="C:plasma membrane"/>
    <property type="evidence" value="ECO:0007669"/>
    <property type="project" value="TreeGrafter"/>
</dbReference>
<feature type="transmembrane region" description="Helical" evidence="1">
    <location>
        <begin position="364"/>
        <end position="384"/>
    </location>
</feature>
<protein>
    <submittedName>
        <fullName evidence="2">Cobalt-zinc-cadmium resistance protein CzcA</fullName>
    </submittedName>
</protein>
<dbReference type="PRINTS" id="PR00702">
    <property type="entry name" value="ACRIFLAVINRP"/>
</dbReference>
<feature type="transmembrane region" description="Helical" evidence="1">
    <location>
        <begin position="866"/>
        <end position="885"/>
    </location>
</feature>
<dbReference type="SUPFAM" id="SSF82866">
    <property type="entry name" value="Multidrug efflux transporter AcrB transmembrane domain"/>
    <property type="match status" value="2"/>
</dbReference>
<dbReference type="EMBL" id="CP053069">
    <property type="protein sequence ID" value="QJR11610.1"/>
    <property type="molecule type" value="Genomic_DNA"/>
</dbReference>
<feature type="transmembrane region" description="Helical" evidence="1">
    <location>
        <begin position="464"/>
        <end position="488"/>
    </location>
</feature>
<name>A0A6M4GWE4_9PROT</name>
<dbReference type="Gene3D" id="1.20.1640.10">
    <property type="entry name" value="Multidrug efflux transporter AcrB transmembrane domain"/>
    <property type="match status" value="2"/>
</dbReference>
<dbReference type="InterPro" id="IPR027463">
    <property type="entry name" value="AcrB_DN_DC_subdom"/>
</dbReference>
<feature type="transmembrane region" description="Helical" evidence="1">
    <location>
        <begin position="390"/>
        <end position="408"/>
    </location>
</feature>
<sequence length="1028" mass="113819">MRQRFNLSEWALEHQTLVLFFMIVLAAIGIGSYLRLGQAEDPDFTFKLMVVRTMWPGASAEEVERQLTDKIERKLQETPRLDFLRSYSKPGESVVFVFVKDNSRPEEIKDTWYQVRKKVGDIRLTLPQGVIGPFFNDEFGDTFGNIYALTGDGFTYAQLKETADRIRNQLLRVKDVAKVDLIGEQDEKIYVELANAKLATFGIEPALVFAALQQQNAVSATGSFETPTDRIYIRATGALDSVESVKQIAIRANGRLFRLGDIANVTRGFADPAQPRMRYMGRDALGIAVSMVPRGDIIALGKALDAETERIEGQLPVGLELDRVNDQPATVKRSVGEFTRALAEAVTIVLIVSFVSLGLRTGLIVALSIPLTLFVTFAFMYQAGVDLHKISLGALIISLGLLVDDAIISVEMMVVKMEQGWERAKAASFAYTSTAMPMLTGTIVTAAGFLPIGLARSSTGEYTFSIFAVTTTALLVSWVVSVLFVPYLGYKLLPDFRKAGVHLDEGAVYRKPFYQRFRRVVEWSVDHRRVVIAATAGVFLLSIFGFKFVQQQFFPAASRPELIVDLRLQEGASIDATQAQVKKMEALLMGEPLLRDNIENFVSYVGSGSPRFYLPFDQQLVNANFGQFIVNTKNNESREWVRARLLKAFDEDFPEVRGRVNRLENGPPVGFPVQFRVIGEDKEVIRGIANQVSQVMRDNAWTRDVNFDWDEPSKVIRLTIDQNRARVLGISTQELSAFLSTVLSGSAITTYREADKQVDVVVRGAREERVYMSLLKDLAVPIGRGRTVPLAQIANLTYGFEQGIYWRRDRLPVITVRSDLKDGIQAPVVSAQVNEKLEAIRSKLPFGYRIDTGGAVEDAGKGQKSIAIVAPVMILVMITALMLQLQSFSRLTMVLLTAPLGLIGVVAALLVFNVPFGFVAMLGTIALAGMIMRNSVILVDQIEQDIRNGSDPYEAITDATVRRLRPIVLTAAAAVLAMIPLTRSAFYGPMAVAIMGGLVVATVITLVFLPALYAAWYRVRRPTLQEAA</sequence>
<evidence type="ECO:0000256" key="1">
    <source>
        <dbReference type="SAM" id="Phobius"/>
    </source>
</evidence>
<keyword evidence="1" id="KW-0472">Membrane</keyword>
<dbReference type="InterPro" id="IPR001036">
    <property type="entry name" value="Acrflvin-R"/>
</dbReference>
<evidence type="ECO:0000313" key="2">
    <source>
        <dbReference type="EMBL" id="QJR11610.1"/>
    </source>
</evidence>
<evidence type="ECO:0000313" key="3">
    <source>
        <dbReference type="Proteomes" id="UP000501534"/>
    </source>
</evidence>
<dbReference type="SUPFAM" id="SSF82714">
    <property type="entry name" value="Multidrug efflux transporter AcrB TolC docking domain, DN and DC subdomains"/>
    <property type="match status" value="2"/>
</dbReference>
<gene>
    <name evidence="2" type="primary">czcA_2</name>
    <name evidence="2" type="ORF">DSM104443_02689</name>
</gene>
<accession>A0A6M4GWE4</accession>
<proteinExistence type="predicted"/>
<dbReference type="Gene3D" id="3.30.2090.10">
    <property type="entry name" value="Multidrug efflux transporter AcrB TolC docking domain, DN and DC subdomains"/>
    <property type="match status" value="2"/>
</dbReference>
<feature type="transmembrane region" description="Helical" evidence="1">
    <location>
        <begin position="992"/>
        <end position="1016"/>
    </location>
</feature>
<dbReference type="AlphaFoldDB" id="A0A6M4GWE4"/>
<dbReference type="KEGG" id="uru:DSM104443_02689"/>
<dbReference type="GO" id="GO:0042910">
    <property type="term" value="F:xenobiotic transmembrane transporter activity"/>
    <property type="evidence" value="ECO:0007669"/>
    <property type="project" value="TreeGrafter"/>
</dbReference>
<dbReference type="Gene3D" id="3.30.70.1320">
    <property type="entry name" value="Multidrug efflux transporter AcrB pore domain like"/>
    <property type="match status" value="1"/>
</dbReference>
<dbReference type="PANTHER" id="PTHR32063">
    <property type="match status" value="1"/>
</dbReference>
<keyword evidence="1" id="KW-1133">Transmembrane helix</keyword>
<feature type="transmembrane region" description="Helical" evidence="1">
    <location>
        <begin position="967"/>
        <end position="986"/>
    </location>
</feature>
<dbReference type="RefSeq" id="WP_171093088.1">
    <property type="nucleotide sequence ID" value="NZ_CP053069.1"/>
</dbReference>
<dbReference type="SUPFAM" id="SSF82693">
    <property type="entry name" value="Multidrug efflux transporter AcrB pore domain, PN1, PN2, PC1 and PC2 subdomains"/>
    <property type="match status" value="2"/>
</dbReference>
<reference evidence="2 3" key="1">
    <citation type="submission" date="2020-04" db="EMBL/GenBank/DDBJ databases">
        <title>Usitatibacter rugosus gen. nov., sp. nov. and Usitatibacter palustris sp. nov., novel members of Usitatibacteraceae fam. nov. within the order Nitrosomonadales isolated from soil.</title>
        <authorList>
            <person name="Huber K.J."/>
            <person name="Neumann-Schaal M."/>
            <person name="Geppert A."/>
            <person name="Luckner M."/>
            <person name="Wanner G."/>
            <person name="Overmann J."/>
        </authorList>
    </citation>
    <scope>NUCLEOTIDE SEQUENCE [LARGE SCALE GENOMIC DNA]</scope>
    <source>
        <strain evidence="2 3">0125_3</strain>
    </source>
</reference>
<feature type="transmembrane region" description="Helical" evidence="1">
    <location>
        <begin position="530"/>
        <end position="549"/>
    </location>
</feature>
<dbReference type="Proteomes" id="UP000501534">
    <property type="component" value="Chromosome"/>
</dbReference>
<dbReference type="Pfam" id="PF00873">
    <property type="entry name" value="ACR_tran"/>
    <property type="match status" value="1"/>
</dbReference>
<dbReference type="PANTHER" id="PTHR32063:SF18">
    <property type="entry name" value="CATION EFFLUX SYSTEM PROTEIN"/>
    <property type="match status" value="1"/>
</dbReference>